<proteinExistence type="predicted"/>
<keyword evidence="4" id="KW-1185">Reference proteome</keyword>
<comment type="caution">
    <text evidence="3">The sequence shown here is derived from an EMBL/GenBank/DDBJ whole genome shotgun (WGS) entry which is preliminary data.</text>
</comment>
<feature type="domain" description="Intradiol ring-cleavage dioxygenases" evidence="2">
    <location>
        <begin position="112"/>
        <end position="192"/>
    </location>
</feature>
<evidence type="ECO:0000259" key="2">
    <source>
        <dbReference type="Pfam" id="PF00775"/>
    </source>
</evidence>
<dbReference type="PANTHER" id="PTHR34315">
    <property type="match status" value="1"/>
</dbReference>
<accession>A0ABR4XEI8</accession>
<sequence>MSRPDQPTFEGRPLARPQDELVDQGAAFDATTLFSRRRMLSVLGIGMGTVALAACGADTTSSSGTTSSGSASASGTATGEIPEETNGPYPADGTQDLNILEQSGIERQDIRTSLDGGEAVAGVALTMAFVVTDMANDKPFEGAAVYAWQCDAEGRYSMYSDGVTDQTWLRGVQVADADGKVSFTTIVPGCYSGRWPHIHFEVYPDKASATDVDNVIATSQVAFPQDMLTPIYARSEYGDSARNMASVGSVEDDMIFSDSLDLQTPTITGSIDAGYTATLKVGVDTTTEPSAGGGGGMPGGGPGGGQPPAPRS</sequence>
<dbReference type="Proteomes" id="UP000029990">
    <property type="component" value="Unassembled WGS sequence"/>
</dbReference>
<dbReference type="CDD" id="cd03457">
    <property type="entry name" value="intradiol_dioxygenase_like"/>
    <property type="match status" value="1"/>
</dbReference>
<dbReference type="EMBL" id="AVPI01000015">
    <property type="protein sequence ID" value="KGN32433.1"/>
    <property type="molecule type" value="Genomic_DNA"/>
</dbReference>
<dbReference type="Gene3D" id="2.60.130.10">
    <property type="entry name" value="Aromatic compound dioxygenase"/>
    <property type="match status" value="1"/>
</dbReference>
<feature type="compositionally biased region" description="Gly residues" evidence="1">
    <location>
        <begin position="291"/>
        <end position="304"/>
    </location>
</feature>
<dbReference type="SUPFAM" id="SSF49482">
    <property type="entry name" value="Aromatic compound dioxygenase"/>
    <property type="match status" value="1"/>
</dbReference>
<dbReference type="PANTHER" id="PTHR34315:SF1">
    <property type="entry name" value="INTRADIOL RING-CLEAVAGE DIOXYGENASES DOMAIN-CONTAINING PROTEIN-RELATED"/>
    <property type="match status" value="1"/>
</dbReference>
<feature type="region of interest" description="Disordered" evidence="1">
    <location>
        <begin position="57"/>
        <end position="95"/>
    </location>
</feature>
<dbReference type="InterPro" id="IPR015889">
    <property type="entry name" value="Intradiol_dOase_core"/>
</dbReference>
<feature type="region of interest" description="Disordered" evidence="1">
    <location>
        <begin position="284"/>
        <end position="312"/>
    </location>
</feature>
<protein>
    <submittedName>
        <fullName evidence="3">3,4-dioxygenase subunit beta</fullName>
    </submittedName>
</protein>
<evidence type="ECO:0000313" key="3">
    <source>
        <dbReference type="EMBL" id="KGN32433.1"/>
    </source>
</evidence>
<name>A0ABR4XEI8_9MICO</name>
<dbReference type="InterPro" id="IPR000627">
    <property type="entry name" value="Intradiol_dOase_C"/>
</dbReference>
<organism evidence="3 4">
    <name type="scientific">Knoellia flava TL1</name>
    <dbReference type="NCBI Taxonomy" id="1385518"/>
    <lineage>
        <taxon>Bacteria</taxon>
        <taxon>Bacillati</taxon>
        <taxon>Actinomycetota</taxon>
        <taxon>Actinomycetes</taxon>
        <taxon>Micrococcales</taxon>
        <taxon>Intrasporangiaceae</taxon>
        <taxon>Knoellia</taxon>
    </lineage>
</organism>
<evidence type="ECO:0000256" key="1">
    <source>
        <dbReference type="SAM" id="MobiDB-lite"/>
    </source>
</evidence>
<feature type="compositionally biased region" description="Low complexity" evidence="1">
    <location>
        <begin position="57"/>
        <end position="79"/>
    </location>
</feature>
<evidence type="ECO:0000313" key="4">
    <source>
        <dbReference type="Proteomes" id="UP000029990"/>
    </source>
</evidence>
<gene>
    <name evidence="3" type="ORF">N798_07375</name>
</gene>
<reference evidence="3 4" key="1">
    <citation type="submission" date="2013-08" db="EMBL/GenBank/DDBJ databases">
        <title>The genome sequence of Knoellia flava.</title>
        <authorList>
            <person name="Zhu W."/>
            <person name="Wang G."/>
        </authorList>
    </citation>
    <scope>NUCLEOTIDE SEQUENCE [LARGE SCALE GENOMIC DNA]</scope>
    <source>
        <strain evidence="3 4">TL1</strain>
    </source>
</reference>
<dbReference type="Pfam" id="PF00775">
    <property type="entry name" value="Dioxygenase_C"/>
    <property type="match status" value="1"/>
</dbReference>